<name>A0A8S5VXV6_9CAUD</name>
<feature type="compositionally biased region" description="Polar residues" evidence="1">
    <location>
        <begin position="1"/>
        <end position="10"/>
    </location>
</feature>
<sequence length="31" mass="3520">MALSSSNVLRQCTARRGNGEAGQRNEWQRRS</sequence>
<protein>
    <submittedName>
        <fullName evidence="2">Uncharacterized protein</fullName>
    </submittedName>
</protein>
<evidence type="ECO:0000256" key="1">
    <source>
        <dbReference type="SAM" id="MobiDB-lite"/>
    </source>
</evidence>
<accession>A0A8S5VXV6</accession>
<reference evidence="2" key="1">
    <citation type="journal article" date="2021" name="Proc. Natl. Acad. Sci. U.S.A.">
        <title>A Catalog of Tens of Thousands of Viruses from Human Metagenomes Reveals Hidden Associations with Chronic Diseases.</title>
        <authorList>
            <person name="Tisza M.J."/>
            <person name="Buck C.B."/>
        </authorList>
    </citation>
    <scope>NUCLEOTIDE SEQUENCE</scope>
    <source>
        <strain evidence="2">CtcFy9</strain>
    </source>
</reference>
<feature type="region of interest" description="Disordered" evidence="1">
    <location>
        <begin position="1"/>
        <end position="31"/>
    </location>
</feature>
<evidence type="ECO:0000313" key="2">
    <source>
        <dbReference type="EMBL" id="DAI05950.1"/>
    </source>
</evidence>
<proteinExistence type="predicted"/>
<dbReference type="EMBL" id="BK024705">
    <property type="protein sequence ID" value="DAI05950.1"/>
    <property type="molecule type" value="Genomic_DNA"/>
</dbReference>
<organism evidence="2">
    <name type="scientific">Ackermannviridae sp</name>
    <dbReference type="NCBI Taxonomy" id="2831612"/>
    <lineage>
        <taxon>Viruses</taxon>
        <taxon>Duplodnaviria</taxon>
        <taxon>Heunggongvirae</taxon>
        <taxon>Uroviricota</taxon>
        <taxon>Caudoviricetes</taxon>
        <taxon>Pantevenvirales</taxon>
        <taxon>Ackermannviridae</taxon>
    </lineage>
</organism>